<proteinExistence type="predicted"/>
<accession>A0A1T4QIY7</accession>
<reference evidence="2" key="1">
    <citation type="submission" date="2017-02" db="EMBL/GenBank/DDBJ databases">
        <authorList>
            <person name="Varghese N."/>
            <person name="Submissions S."/>
        </authorList>
    </citation>
    <scope>NUCLEOTIDE SEQUENCE [LARGE SCALE GENOMIC DNA]</scope>
    <source>
        <strain evidence="2">ATCC BAA-73</strain>
    </source>
</reference>
<name>A0A1T4QIY7_9FIRM</name>
<protein>
    <submittedName>
        <fullName evidence="1">Uncharacterized protein</fullName>
    </submittedName>
</protein>
<sequence>MIRLKVLINKKNLLTNIIYYIIITRGGNMRKISFKEYNIKRKKAKLDFLKIRDNLEQKPDKGLRTRDESKQNALYQAAINKRNRLMQEGILEKVGERKYKINF</sequence>
<evidence type="ECO:0000313" key="1">
    <source>
        <dbReference type="EMBL" id="SKA03607.1"/>
    </source>
</evidence>
<organism evidence="1 2">
    <name type="scientific">Selenihalanaerobacter shriftii</name>
    <dbReference type="NCBI Taxonomy" id="142842"/>
    <lineage>
        <taxon>Bacteria</taxon>
        <taxon>Bacillati</taxon>
        <taxon>Bacillota</taxon>
        <taxon>Clostridia</taxon>
        <taxon>Halanaerobiales</taxon>
        <taxon>Halobacteroidaceae</taxon>
        <taxon>Selenihalanaerobacter</taxon>
    </lineage>
</organism>
<dbReference type="EMBL" id="FUWM01000028">
    <property type="protein sequence ID" value="SKA03607.1"/>
    <property type="molecule type" value="Genomic_DNA"/>
</dbReference>
<dbReference type="Proteomes" id="UP000190625">
    <property type="component" value="Unassembled WGS sequence"/>
</dbReference>
<gene>
    <name evidence="1" type="ORF">SAMN02745118_02581</name>
</gene>
<keyword evidence="2" id="KW-1185">Reference proteome</keyword>
<dbReference type="STRING" id="142842.SAMN02745118_02581"/>
<dbReference type="AlphaFoldDB" id="A0A1T4QIY7"/>
<evidence type="ECO:0000313" key="2">
    <source>
        <dbReference type="Proteomes" id="UP000190625"/>
    </source>
</evidence>